<evidence type="ECO:0000313" key="1">
    <source>
        <dbReference type="EMBL" id="KAF4624967.1"/>
    </source>
</evidence>
<dbReference type="EMBL" id="JAAMPI010001503">
    <property type="protein sequence ID" value="KAF4624967.1"/>
    <property type="molecule type" value="Genomic_DNA"/>
</dbReference>
<dbReference type="AlphaFoldDB" id="A0A8H4RB64"/>
<organism evidence="1 2">
    <name type="scientific">Cudoniella acicularis</name>
    <dbReference type="NCBI Taxonomy" id="354080"/>
    <lineage>
        <taxon>Eukaryota</taxon>
        <taxon>Fungi</taxon>
        <taxon>Dikarya</taxon>
        <taxon>Ascomycota</taxon>
        <taxon>Pezizomycotina</taxon>
        <taxon>Leotiomycetes</taxon>
        <taxon>Helotiales</taxon>
        <taxon>Tricladiaceae</taxon>
        <taxon>Cudoniella</taxon>
    </lineage>
</organism>
<gene>
    <name evidence="1" type="ORF">G7Y89_g13202</name>
</gene>
<sequence length="330" mass="38457">MPFYKRHPMIGPTYGDFHIAKDWAGATTRLLDITQGRGPVPLTLEVREFSPPSEENALDLKGRSMYYIPWAIADAESAERAVNAYADANVESYLDALLDDSNHLVWDVFHAALRLSVFSTPNNLLRSVLRLWVICRFIESGWRVCGNETLNAETLKDPFYDWISPPPYIDYQFASIVIHRVLEPLRLKTLRGLQTLVLANKSSNWYQIFLVSFILLHNYELQERYLDMPLVRATHSGAKTILAHFHYGCKGQRPFREDFDWKAPQIRRMAQLDAEQSVFMERYKEQVTRNVASLRAINRTDKYEEKYWFVSQLFEEDWSPRDTCEHSPPS</sequence>
<keyword evidence="2" id="KW-1185">Reference proteome</keyword>
<dbReference type="Proteomes" id="UP000566819">
    <property type="component" value="Unassembled WGS sequence"/>
</dbReference>
<dbReference type="PANTHER" id="PTHR35392">
    <property type="entry name" value="ZN(II)2CYS6 TRANSCRIPTION FACTOR (EUROFUNG)-RELATED-RELATED"/>
    <property type="match status" value="1"/>
</dbReference>
<accession>A0A8H4RB64</accession>
<dbReference type="InterPro" id="IPR052973">
    <property type="entry name" value="Fungal_sec-metab_reg_TF"/>
</dbReference>
<evidence type="ECO:0000313" key="2">
    <source>
        <dbReference type="Proteomes" id="UP000566819"/>
    </source>
</evidence>
<dbReference type="PANTHER" id="PTHR35392:SF3">
    <property type="entry name" value="ZN(2)-C6 FUNGAL-TYPE DOMAIN-CONTAINING PROTEIN"/>
    <property type="match status" value="1"/>
</dbReference>
<protein>
    <submittedName>
        <fullName evidence="1">Uncharacterized protein</fullName>
    </submittedName>
</protein>
<dbReference type="OrthoDB" id="3474066at2759"/>
<name>A0A8H4RB64_9HELO</name>
<reference evidence="1 2" key="1">
    <citation type="submission" date="2020-03" db="EMBL/GenBank/DDBJ databases">
        <title>Draft Genome Sequence of Cudoniella acicularis.</title>
        <authorList>
            <person name="Buettner E."/>
            <person name="Kellner H."/>
        </authorList>
    </citation>
    <scope>NUCLEOTIDE SEQUENCE [LARGE SCALE GENOMIC DNA]</scope>
    <source>
        <strain evidence="1 2">DSM 108380</strain>
    </source>
</reference>
<comment type="caution">
    <text evidence="1">The sequence shown here is derived from an EMBL/GenBank/DDBJ whole genome shotgun (WGS) entry which is preliminary data.</text>
</comment>
<proteinExistence type="predicted"/>